<proteinExistence type="predicted"/>
<protein>
    <submittedName>
        <fullName evidence="3">N-acetylmuramidase family protein</fullName>
    </submittedName>
</protein>
<dbReference type="SUPFAM" id="SSF47090">
    <property type="entry name" value="PGBD-like"/>
    <property type="match status" value="1"/>
</dbReference>
<name>A0ABU6DUP2_9GAMM</name>
<reference evidence="3 4" key="1">
    <citation type="submission" date="2019-08" db="EMBL/GenBank/DDBJ databases">
        <title>Five species of Acinetobacter isolated from floral nectar and animal pollinators.</title>
        <authorList>
            <person name="Hendry T.A."/>
        </authorList>
    </citation>
    <scope>NUCLEOTIDE SEQUENCE [LARGE SCALE GENOMIC DNA]</scope>
    <source>
        <strain evidence="3 4">MD18.27</strain>
    </source>
</reference>
<gene>
    <name evidence="3" type="ORF">I2F25_11090</name>
</gene>
<dbReference type="EMBL" id="VTDN01000010">
    <property type="protein sequence ID" value="MEB5477582.1"/>
    <property type="molecule type" value="Genomic_DNA"/>
</dbReference>
<dbReference type="InterPro" id="IPR024408">
    <property type="entry name" value="Muramidase"/>
</dbReference>
<evidence type="ECO:0000313" key="3">
    <source>
        <dbReference type="EMBL" id="MEB5477582.1"/>
    </source>
</evidence>
<dbReference type="Pfam" id="PF01471">
    <property type="entry name" value="PG_binding_1"/>
    <property type="match status" value="1"/>
</dbReference>
<feature type="domain" description="N-acetylmuramidase" evidence="2">
    <location>
        <begin position="91"/>
        <end position="268"/>
    </location>
</feature>
<dbReference type="Gene3D" id="1.10.101.10">
    <property type="entry name" value="PGBD-like superfamily/PGBD"/>
    <property type="match status" value="1"/>
</dbReference>
<accession>A0ABU6DUP2</accession>
<comment type="caution">
    <text evidence="3">The sequence shown here is derived from an EMBL/GenBank/DDBJ whole genome shotgun (WGS) entry which is preliminary data.</text>
</comment>
<organism evidence="3 4">
    <name type="scientific">Acinetobacter pollinis</name>
    <dbReference type="NCBI Taxonomy" id="2605270"/>
    <lineage>
        <taxon>Bacteria</taxon>
        <taxon>Pseudomonadati</taxon>
        <taxon>Pseudomonadota</taxon>
        <taxon>Gammaproteobacteria</taxon>
        <taxon>Moraxellales</taxon>
        <taxon>Moraxellaceae</taxon>
        <taxon>Acinetobacter</taxon>
    </lineage>
</organism>
<dbReference type="InterPro" id="IPR036366">
    <property type="entry name" value="PGBDSf"/>
</dbReference>
<keyword evidence="4" id="KW-1185">Reference proteome</keyword>
<dbReference type="InterPro" id="IPR036365">
    <property type="entry name" value="PGBD-like_sf"/>
</dbReference>
<dbReference type="Proteomes" id="UP001339883">
    <property type="component" value="Unassembled WGS sequence"/>
</dbReference>
<evidence type="ECO:0000259" key="2">
    <source>
        <dbReference type="Pfam" id="PF11860"/>
    </source>
</evidence>
<dbReference type="Pfam" id="PF11860">
    <property type="entry name" value="Muramidase"/>
    <property type="match status" value="1"/>
</dbReference>
<evidence type="ECO:0000313" key="4">
    <source>
        <dbReference type="Proteomes" id="UP001339883"/>
    </source>
</evidence>
<feature type="domain" description="Peptidoglycan binding-like" evidence="1">
    <location>
        <begin position="11"/>
        <end position="63"/>
    </location>
</feature>
<dbReference type="RefSeq" id="WP_195772288.1">
    <property type="nucleotide sequence ID" value="NZ_VTDN01000010.1"/>
</dbReference>
<sequence length="278" mass="31257">MILKYGSLGLEVLSLQKSLNRLGFSCPMVGEFKAETEKAVIAFQLKVGLVADGKVGDKTRLALSGADTSKYLKDQDYKDAAKRLNVPELIIRTFGAVEGLGCGFLDDGRPKILYERHRMYFYLKQKYGEDYAKQQAVKTPNIVNTLTGGYVGNSGEYARLEQAKQIDLECALQSCSWGQFQIMGENFKALGYSSIQDFVQQQYDSESKQLDAFLRFVETKTGIINAKPVKLLDALQAENWDVVFTLYNGANYKKLGYQAKFQKQWDHLQPIYGEEAVA</sequence>
<dbReference type="InterPro" id="IPR002477">
    <property type="entry name" value="Peptidoglycan-bd-like"/>
</dbReference>
<evidence type="ECO:0000259" key="1">
    <source>
        <dbReference type="Pfam" id="PF01471"/>
    </source>
</evidence>